<reference evidence="2" key="1">
    <citation type="submission" date="2016-05" db="EMBL/GenBank/DDBJ databases">
        <title>Comparative genomics of biotechnologically important yeasts.</title>
        <authorList>
            <consortium name="DOE Joint Genome Institute"/>
            <person name="Riley R."/>
            <person name="Haridas S."/>
            <person name="Wolfe K.H."/>
            <person name="Lopes M.R."/>
            <person name="Hittinger C.T."/>
            <person name="Goker M."/>
            <person name="Salamov A."/>
            <person name="Wisecaver J."/>
            <person name="Long T.M."/>
            <person name="Aerts A.L."/>
            <person name="Barry K."/>
            <person name="Choi C."/>
            <person name="Clum A."/>
            <person name="Coughlan A.Y."/>
            <person name="Deshpande S."/>
            <person name="Douglass A.P."/>
            <person name="Hanson S.J."/>
            <person name="Klenk H.-P."/>
            <person name="Labutti K."/>
            <person name="Lapidus A."/>
            <person name="Lindquist E."/>
            <person name="Lipzen A."/>
            <person name="Meier-Kolthoff J.P."/>
            <person name="Ohm R.A."/>
            <person name="Otillar R.P."/>
            <person name="Pangilinan J."/>
            <person name="Peng Y."/>
            <person name="Rokas A."/>
            <person name="Rosa C.A."/>
            <person name="Scheuner C."/>
            <person name="Sibirny A.A."/>
            <person name="Slot J.C."/>
            <person name="Stielow J.B."/>
            <person name="Sun H."/>
            <person name="Kurtzman C.P."/>
            <person name="Blackwell M."/>
            <person name="Grigoriev I.V."/>
            <person name="Jeffries T.W."/>
        </authorList>
    </citation>
    <scope>NUCLEOTIDE SEQUENCE [LARGE SCALE GENOMIC DNA]</scope>
    <source>
        <strain evidence="2">DSM 1968</strain>
    </source>
</reference>
<dbReference type="GeneID" id="30966950"/>
<dbReference type="EMBL" id="KV454481">
    <property type="protein sequence ID" value="ODV60643.1"/>
    <property type="molecule type" value="Genomic_DNA"/>
</dbReference>
<dbReference type="Proteomes" id="UP000095038">
    <property type="component" value="Unassembled WGS sequence"/>
</dbReference>
<name>A0A1D2VGM0_9ASCO</name>
<dbReference type="AlphaFoldDB" id="A0A1D2VGM0"/>
<dbReference type="RefSeq" id="XP_020046950.1">
    <property type="nucleotide sequence ID" value="XM_020193314.1"/>
</dbReference>
<organism evidence="1 2">
    <name type="scientific">Ascoidea rubescens DSM 1968</name>
    <dbReference type="NCBI Taxonomy" id="1344418"/>
    <lineage>
        <taxon>Eukaryota</taxon>
        <taxon>Fungi</taxon>
        <taxon>Dikarya</taxon>
        <taxon>Ascomycota</taxon>
        <taxon>Saccharomycotina</taxon>
        <taxon>Saccharomycetes</taxon>
        <taxon>Ascoideaceae</taxon>
        <taxon>Ascoidea</taxon>
    </lineage>
</organism>
<evidence type="ECO:0000313" key="2">
    <source>
        <dbReference type="Proteomes" id="UP000095038"/>
    </source>
</evidence>
<sequence length="55" mass="6208">MSRKIAEDFNHIDDMDPHLVLDPGAAILSTNYNCLLSNINQAFQFLKSIMMILAI</sequence>
<dbReference type="InParanoid" id="A0A1D2VGM0"/>
<evidence type="ECO:0000313" key="1">
    <source>
        <dbReference type="EMBL" id="ODV60643.1"/>
    </source>
</evidence>
<protein>
    <submittedName>
        <fullName evidence="1">Uncharacterized protein</fullName>
    </submittedName>
</protein>
<gene>
    <name evidence="1" type="ORF">ASCRUDRAFT_76031</name>
</gene>
<proteinExistence type="predicted"/>
<keyword evidence="2" id="KW-1185">Reference proteome</keyword>
<accession>A0A1D2VGM0</accession>